<evidence type="ECO:0000256" key="1">
    <source>
        <dbReference type="SAM" id="MobiDB-lite"/>
    </source>
</evidence>
<reference evidence="2 3" key="1">
    <citation type="submission" date="2023-08" db="EMBL/GenBank/DDBJ databases">
        <authorList>
            <person name="Sharma P."/>
            <person name="Verma V."/>
            <person name="Mohan M.K."/>
            <person name="Dubey A.K."/>
        </authorList>
    </citation>
    <scope>NUCLEOTIDE SEQUENCE [LARGE SCALE GENOMIC DNA]</scope>
    <source>
        <strain evidence="2 3">ADP4</strain>
    </source>
</reference>
<keyword evidence="3" id="KW-1185">Reference proteome</keyword>
<sequence>MSVKRCHAHREPLRGDAPAAGETPREVLPAGAEWVDNTGGPNLPDFRFAAGRYDTEGARLARG</sequence>
<protein>
    <submittedName>
        <fullName evidence="2">Uncharacterized protein</fullName>
    </submittedName>
</protein>
<evidence type="ECO:0000313" key="2">
    <source>
        <dbReference type="EMBL" id="MEF3116643.1"/>
    </source>
</evidence>
<accession>A0ABU7WYP2</accession>
<dbReference type="Proteomes" id="UP001348265">
    <property type="component" value="Unassembled WGS sequence"/>
</dbReference>
<gene>
    <name evidence="2" type="ORF">RB636_26070</name>
</gene>
<organism evidence="2 3">
    <name type="scientific">Streptomyces chrestomyceticus</name>
    <dbReference type="NCBI Taxonomy" id="68185"/>
    <lineage>
        <taxon>Bacteria</taxon>
        <taxon>Bacillati</taxon>
        <taxon>Actinomycetota</taxon>
        <taxon>Actinomycetes</taxon>
        <taxon>Kitasatosporales</taxon>
        <taxon>Streptomycetaceae</taxon>
        <taxon>Streptomyces</taxon>
    </lineage>
</organism>
<dbReference type="RefSeq" id="WP_331788292.1">
    <property type="nucleotide sequence ID" value="NZ_JAVFKM010000014.1"/>
</dbReference>
<proteinExistence type="predicted"/>
<name>A0ABU7WYP2_9ACTN</name>
<feature type="region of interest" description="Disordered" evidence="1">
    <location>
        <begin position="1"/>
        <end position="23"/>
    </location>
</feature>
<comment type="caution">
    <text evidence="2">The sequence shown here is derived from an EMBL/GenBank/DDBJ whole genome shotgun (WGS) entry which is preliminary data.</text>
</comment>
<evidence type="ECO:0000313" key="3">
    <source>
        <dbReference type="Proteomes" id="UP001348265"/>
    </source>
</evidence>
<dbReference type="EMBL" id="JAVFKM010000014">
    <property type="protein sequence ID" value="MEF3116643.1"/>
    <property type="molecule type" value="Genomic_DNA"/>
</dbReference>